<feature type="domain" description="SGNH" evidence="3">
    <location>
        <begin position="415"/>
        <end position="639"/>
    </location>
</feature>
<keyword evidence="1" id="KW-0472">Membrane</keyword>
<feature type="transmembrane region" description="Helical" evidence="1">
    <location>
        <begin position="36"/>
        <end position="56"/>
    </location>
</feature>
<feature type="transmembrane region" description="Helical" evidence="1">
    <location>
        <begin position="111"/>
        <end position="130"/>
    </location>
</feature>
<keyword evidence="1" id="KW-1133">Transmembrane helix</keyword>
<evidence type="ECO:0000259" key="2">
    <source>
        <dbReference type="Pfam" id="PF01757"/>
    </source>
</evidence>
<dbReference type="AlphaFoldDB" id="A0A059FXA9"/>
<organism evidence="4 5">
    <name type="scientific">Hyphomonas hirschiana VP5</name>
    <dbReference type="NCBI Taxonomy" id="1280951"/>
    <lineage>
        <taxon>Bacteria</taxon>
        <taxon>Pseudomonadati</taxon>
        <taxon>Pseudomonadota</taxon>
        <taxon>Alphaproteobacteria</taxon>
        <taxon>Hyphomonadales</taxon>
        <taxon>Hyphomonadaceae</taxon>
        <taxon>Hyphomonas</taxon>
    </lineage>
</organism>
<sequence>MTSNNAHAAGYYRSDVDGLRAVAVTSVVLFHASPSALPGGFLGVDIFFVISGYLIGTILLKELSAPKVSFWSFILGFYARRARRILPALFAVIVISLCLAWAILTREEMIFFSNSAAMAIAGVSNIQFWRYTDYFGPGSNEIPLLMTWSLGVEEQFYFIVPLLIFGLMRLGNKAVWIGISLIFAASLMASAWLSSRDPSFAYYMLPTRAWELAAGVLLALWHRTPGGAMTGTGKENIFATLGAVLLIISFIFIDEQMDIPGFVTLAPIAGTVLLIHFRDSWFNRRVLSFAPMVGVGLISYSWYLWHWPLMAFVRVASPFEPAIGTMLMIAVVSGGMGYLSWRYIEQPFRRPQGRPLFTIMRFGTAASVIVATAVTIRLADGAPERLPALAHKVDNFVITGRGECRLSAGELDLLADETCRPPGTSPAIALIGDSHASALGPGLKEYVTSRGYRLIQISKSACRPILGTGTTVPKYTGHAECVEFAERAISYAENDPSIELVILSGRWKDVDEDELGAFQSNLELTTGRLVSAGKSVLLVGDVPYFNVHGPKFLLASGMPMRASIARMNSVFAGEQSPEAEPLANIEPMMEEHAQNTDNVQFKSLRHVFCDREDNCSFSDERGLLFIDWHHLSLVGSKSVDWSELGLSTPGTQAIETAP</sequence>
<dbReference type="Proteomes" id="UP000025061">
    <property type="component" value="Unassembled WGS sequence"/>
</dbReference>
<dbReference type="InterPro" id="IPR043968">
    <property type="entry name" value="SGNH"/>
</dbReference>
<keyword evidence="4" id="KW-0012">Acyltransferase</keyword>
<dbReference type="GO" id="GO:0016747">
    <property type="term" value="F:acyltransferase activity, transferring groups other than amino-acyl groups"/>
    <property type="evidence" value="ECO:0007669"/>
    <property type="project" value="InterPro"/>
</dbReference>
<comment type="caution">
    <text evidence="4">The sequence shown here is derived from an EMBL/GenBank/DDBJ whole genome shotgun (WGS) entry which is preliminary data.</text>
</comment>
<feature type="transmembrane region" description="Helical" evidence="1">
    <location>
        <begin position="259"/>
        <end position="277"/>
    </location>
</feature>
<evidence type="ECO:0000259" key="3">
    <source>
        <dbReference type="Pfam" id="PF19040"/>
    </source>
</evidence>
<protein>
    <submittedName>
        <fullName evidence="4">Acyltransferase family protein</fullName>
    </submittedName>
</protein>
<feature type="transmembrane region" description="Helical" evidence="1">
    <location>
        <begin position="142"/>
        <end position="167"/>
    </location>
</feature>
<accession>A0A059FXA9</accession>
<reference evidence="4 5" key="1">
    <citation type="submission" date="2013-04" db="EMBL/GenBank/DDBJ databases">
        <title>Hyphomonas hirschiana VP5 Genome Sequencing.</title>
        <authorList>
            <person name="Lai Q."/>
            <person name="Shao Z."/>
        </authorList>
    </citation>
    <scope>NUCLEOTIDE SEQUENCE [LARGE SCALE GENOMIC DNA]</scope>
    <source>
        <strain evidence="4 5">VP5</strain>
    </source>
</reference>
<feature type="transmembrane region" description="Helical" evidence="1">
    <location>
        <begin position="356"/>
        <end position="379"/>
    </location>
</feature>
<dbReference type="InterPro" id="IPR050879">
    <property type="entry name" value="Acyltransferase_3"/>
</dbReference>
<evidence type="ECO:0000313" key="5">
    <source>
        <dbReference type="Proteomes" id="UP000025061"/>
    </source>
</evidence>
<dbReference type="OrthoDB" id="9796461at2"/>
<name>A0A059FXA9_9PROT</name>
<gene>
    <name evidence="4" type="ORF">HHI_06239</name>
</gene>
<feature type="transmembrane region" description="Helical" evidence="1">
    <location>
        <begin position="286"/>
        <end position="305"/>
    </location>
</feature>
<dbReference type="PANTHER" id="PTHR23028">
    <property type="entry name" value="ACETYLTRANSFERASE"/>
    <property type="match status" value="1"/>
</dbReference>
<dbReference type="EMBL" id="ARYI01000004">
    <property type="protein sequence ID" value="KCZ95247.1"/>
    <property type="molecule type" value="Genomic_DNA"/>
</dbReference>
<keyword evidence="5" id="KW-1185">Reference proteome</keyword>
<dbReference type="InterPro" id="IPR002656">
    <property type="entry name" value="Acyl_transf_3_dom"/>
</dbReference>
<dbReference type="RefSeq" id="WP_011647456.1">
    <property type="nucleotide sequence ID" value="NZ_ARYI01000004.1"/>
</dbReference>
<keyword evidence="4" id="KW-0808">Transferase</keyword>
<feature type="domain" description="Acyltransferase 3" evidence="2">
    <location>
        <begin position="15"/>
        <end position="331"/>
    </location>
</feature>
<feature type="transmembrane region" description="Helical" evidence="1">
    <location>
        <begin position="200"/>
        <end position="221"/>
    </location>
</feature>
<evidence type="ECO:0000313" key="4">
    <source>
        <dbReference type="EMBL" id="KCZ95247.1"/>
    </source>
</evidence>
<dbReference type="Pfam" id="PF01757">
    <property type="entry name" value="Acyl_transf_3"/>
    <property type="match status" value="1"/>
</dbReference>
<dbReference type="PATRIC" id="fig|1280951.3.peg.1260"/>
<dbReference type="GO" id="GO:0016020">
    <property type="term" value="C:membrane"/>
    <property type="evidence" value="ECO:0007669"/>
    <property type="project" value="TreeGrafter"/>
</dbReference>
<dbReference type="GO" id="GO:0009103">
    <property type="term" value="P:lipopolysaccharide biosynthetic process"/>
    <property type="evidence" value="ECO:0007669"/>
    <property type="project" value="TreeGrafter"/>
</dbReference>
<dbReference type="PANTHER" id="PTHR23028:SF53">
    <property type="entry name" value="ACYL_TRANSF_3 DOMAIN-CONTAINING PROTEIN"/>
    <property type="match status" value="1"/>
</dbReference>
<proteinExistence type="predicted"/>
<keyword evidence="1" id="KW-0812">Transmembrane</keyword>
<dbReference type="Pfam" id="PF19040">
    <property type="entry name" value="SGNH"/>
    <property type="match status" value="1"/>
</dbReference>
<feature type="transmembrane region" description="Helical" evidence="1">
    <location>
        <begin position="174"/>
        <end position="194"/>
    </location>
</feature>
<feature type="transmembrane region" description="Helical" evidence="1">
    <location>
        <begin position="85"/>
        <end position="104"/>
    </location>
</feature>
<feature type="transmembrane region" description="Helical" evidence="1">
    <location>
        <begin position="325"/>
        <end position="344"/>
    </location>
</feature>
<feature type="transmembrane region" description="Helical" evidence="1">
    <location>
        <begin position="233"/>
        <end position="253"/>
    </location>
</feature>
<evidence type="ECO:0000256" key="1">
    <source>
        <dbReference type="SAM" id="Phobius"/>
    </source>
</evidence>